<accession>A0A2N0ZKK7</accession>
<name>A0A2N0ZKK7_9BACI</name>
<evidence type="ECO:0000313" key="2">
    <source>
        <dbReference type="Proteomes" id="UP000233343"/>
    </source>
</evidence>
<dbReference type="EMBL" id="PISD01000008">
    <property type="protein sequence ID" value="PKG30050.1"/>
    <property type="molecule type" value="Genomic_DNA"/>
</dbReference>
<reference evidence="1 2" key="1">
    <citation type="journal article" date="2010" name="Int. J. Syst. Evol. Microbiol.">
        <title>Bacillus horneckiae sp. nov., isolated from a spacecraft-assembly clean room.</title>
        <authorList>
            <person name="Vaishampayan P."/>
            <person name="Probst A."/>
            <person name="Krishnamurthi S."/>
            <person name="Ghosh S."/>
            <person name="Osman S."/>
            <person name="McDowall A."/>
            <person name="Ruckmani A."/>
            <person name="Mayilraj S."/>
            <person name="Venkateswaran K."/>
        </authorList>
    </citation>
    <scope>NUCLEOTIDE SEQUENCE [LARGE SCALE GENOMIC DNA]</scope>
    <source>
        <strain evidence="2">1PO1SC</strain>
    </source>
</reference>
<comment type="caution">
    <text evidence="1">The sequence shown here is derived from an EMBL/GenBank/DDBJ whole genome shotgun (WGS) entry which is preliminary data.</text>
</comment>
<evidence type="ECO:0000313" key="1">
    <source>
        <dbReference type="EMBL" id="PKG30050.1"/>
    </source>
</evidence>
<dbReference type="RefSeq" id="WP_066200327.1">
    <property type="nucleotide sequence ID" value="NZ_JAFDQP010000009.1"/>
</dbReference>
<keyword evidence="2" id="KW-1185">Reference proteome</keyword>
<dbReference type="AlphaFoldDB" id="A0A2N0ZKK7"/>
<protein>
    <submittedName>
        <fullName evidence="1">Uncharacterized protein</fullName>
    </submittedName>
</protein>
<proteinExistence type="predicted"/>
<dbReference type="Proteomes" id="UP000233343">
    <property type="component" value="Unassembled WGS sequence"/>
</dbReference>
<organism evidence="1 2">
    <name type="scientific">Cytobacillus horneckiae</name>
    <dbReference type="NCBI Taxonomy" id="549687"/>
    <lineage>
        <taxon>Bacteria</taxon>
        <taxon>Bacillati</taxon>
        <taxon>Bacillota</taxon>
        <taxon>Bacilli</taxon>
        <taxon>Bacillales</taxon>
        <taxon>Bacillaceae</taxon>
        <taxon>Cytobacillus</taxon>
    </lineage>
</organism>
<gene>
    <name evidence="1" type="ORF">CWS20_03385</name>
</gene>
<sequence length="95" mass="11241">MYRFSINHHEWILRFSVNVIIEKQERQRICKAIIQMGKELIHYSHGDSFIILDNEQGIIVFNIETIPSFILTVSNVIPKEDWYSYDGFNISQHDG</sequence>